<feature type="domain" description="Trehalase-like N-terminal" evidence="13">
    <location>
        <begin position="3"/>
        <end position="126"/>
    </location>
</feature>
<dbReference type="GO" id="GO:0005993">
    <property type="term" value="P:trehalose catabolic process"/>
    <property type="evidence" value="ECO:0007669"/>
    <property type="project" value="UniProtKB-ARBA"/>
</dbReference>
<dbReference type="Pfam" id="PF00723">
    <property type="entry name" value="Glyco_hydro_15"/>
    <property type="match status" value="1"/>
</dbReference>
<reference evidence="14 15" key="1">
    <citation type="submission" date="2017-01" db="EMBL/GenBank/DDBJ databases">
        <authorList>
            <person name="Mah S.A."/>
            <person name="Swanson W.J."/>
            <person name="Moy G.W."/>
            <person name="Vacquier V.D."/>
        </authorList>
    </citation>
    <scope>NUCLEOTIDE SEQUENCE [LARGE SCALE GENOMIC DNA]</scope>
    <source>
        <strain evidence="14 15">DCY110</strain>
    </source>
</reference>
<comment type="catalytic activity">
    <reaction evidence="1">
        <text>alpha,alpha-trehalose + H2O = alpha-D-glucose + beta-D-glucose</text>
        <dbReference type="Rhea" id="RHEA:32675"/>
        <dbReference type="ChEBI" id="CHEBI:15377"/>
        <dbReference type="ChEBI" id="CHEBI:15903"/>
        <dbReference type="ChEBI" id="CHEBI:16551"/>
        <dbReference type="ChEBI" id="CHEBI:17925"/>
        <dbReference type="EC" id="3.2.1.28"/>
    </reaction>
</comment>
<sequence length="613" mass="67899">MRPIEDYALIGSTSSAALVHKGGDIDWLCLPRFDSGAMFASLLGDERNGSWKLHAQDAKARVSRRYLPGTVVLETTIRTATGVATVTDCMPRPAHDGTHELVRIVRGVRGSVALHTEMRIRFNYGQWLPWVDRRGATIHAVAGPDAVRITAGVPLENHDFATSADFRVTEGQAVAFCLEWYPSHQVPPIPRDPAALLADSIAQWQAWSSRCTLDGPYHDQVHRSLLTLKALTYAPTGGIVAAPTTSLPEQPGGERNWDYRFCWLRDAALTLYALIASGYVDEASDWRWWLMRAVGGAPQEVQIMYGLHGERVLTEIELDWLPGYADSRPVRVGNGAHAQRQLDVYGAVIAAFHAARKAGLQDMDKVWPLERAIAKQLLTLWKEPDCSIWEVRGEPRHFVHSKVMCWLAFDRMIASAQEYGLDGPIDTWRAARDAIHADVCANGFDAASGGFVQYYGADTVDAALLWMPLVGFLPVHDPRVQRTIARIEKELIFDGLVYRYRTDVGADVDGLRGGEGAFLACSFWLVNVYVAMGRLRKARALFKRLLGLGNDLGLFAEEYDPVGRRQLGNFPQAFSHIGLINSAHAIEAAAGGAWEMADRNGKARARPRARRRG</sequence>
<dbReference type="AlphaFoldDB" id="A0A1P8K4K9"/>
<evidence type="ECO:0000313" key="15">
    <source>
        <dbReference type="Proteomes" id="UP000186609"/>
    </source>
</evidence>
<dbReference type="STRING" id="1842727.RD110_24635"/>
<evidence type="ECO:0000256" key="3">
    <source>
        <dbReference type="ARBA" id="ARBA00012757"/>
    </source>
</evidence>
<dbReference type="KEGG" id="rhy:RD110_24635"/>
<evidence type="ECO:0000256" key="2">
    <source>
        <dbReference type="ARBA" id="ARBA00006188"/>
    </source>
</evidence>
<gene>
    <name evidence="14" type="ORF">RD110_24635</name>
</gene>
<keyword evidence="6" id="KW-0119">Carbohydrate metabolism</keyword>
<keyword evidence="5" id="KW-0378">Hydrolase</keyword>
<dbReference type="Gene3D" id="1.50.10.10">
    <property type="match status" value="1"/>
</dbReference>
<evidence type="ECO:0000313" key="14">
    <source>
        <dbReference type="EMBL" id="APW40939.1"/>
    </source>
</evidence>
<evidence type="ECO:0000259" key="12">
    <source>
        <dbReference type="Pfam" id="PF00723"/>
    </source>
</evidence>
<dbReference type="InterPro" id="IPR008928">
    <property type="entry name" value="6-hairpin_glycosidase_sf"/>
</dbReference>
<evidence type="ECO:0000256" key="5">
    <source>
        <dbReference type="ARBA" id="ARBA00022801"/>
    </source>
</evidence>
<evidence type="ECO:0000256" key="9">
    <source>
        <dbReference type="ARBA" id="ARBA00031637"/>
    </source>
</evidence>
<evidence type="ECO:0000256" key="7">
    <source>
        <dbReference type="ARBA" id="ARBA00023295"/>
    </source>
</evidence>
<accession>A0A1P8K4K9</accession>
<proteinExistence type="inferred from homology"/>
<name>A0A1P8K4K9_9BURK</name>
<evidence type="ECO:0000259" key="13">
    <source>
        <dbReference type="Pfam" id="PF19291"/>
    </source>
</evidence>
<dbReference type="InterPro" id="IPR012341">
    <property type="entry name" value="6hp_glycosidase-like_sf"/>
</dbReference>
<dbReference type="InterPro" id="IPR011613">
    <property type="entry name" value="GH15-like"/>
</dbReference>
<dbReference type="FunFam" id="1.50.10.10:FF:000005">
    <property type="entry name" value="Glycosyl hydrolase, glucoamylase"/>
    <property type="match status" value="1"/>
</dbReference>
<keyword evidence="15" id="KW-1185">Reference proteome</keyword>
<evidence type="ECO:0000256" key="6">
    <source>
        <dbReference type="ARBA" id="ARBA00023277"/>
    </source>
</evidence>
<comment type="cofactor">
    <cofactor evidence="10">
        <name>phosphate</name>
        <dbReference type="ChEBI" id="CHEBI:43474"/>
    </cofactor>
</comment>
<dbReference type="EC" id="3.2.1.28" evidence="3"/>
<comment type="similarity">
    <text evidence="2">Belongs to the glycosyl hydrolase 15 family.</text>
</comment>
<dbReference type="Proteomes" id="UP000186609">
    <property type="component" value="Chromosome"/>
</dbReference>
<dbReference type="EMBL" id="CP019236">
    <property type="protein sequence ID" value="APW40939.1"/>
    <property type="molecule type" value="Genomic_DNA"/>
</dbReference>
<evidence type="ECO:0000256" key="4">
    <source>
        <dbReference type="ARBA" id="ARBA00019905"/>
    </source>
</evidence>
<feature type="domain" description="GH15-like" evidence="12">
    <location>
        <begin position="215"/>
        <end position="583"/>
    </location>
</feature>
<evidence type="ECO:0000256" key="11">
    <source>
        <dbReference type="ARBA" id="ARBA00060615"/>
    </source>
</evidence>
<dbReference type="PANTHER" id="PTHR31616:SF0">
    <property type="entry name" value="GLUCAN 1,4-ALPHA-GLUCOSIDASE"/>
    <property type="match status" value="1"/>
</dbReference>
<organism evidence="14 15">
    <name type="scientific">Rhodoferax koreensis</name>
    <dbReference type="NCBI Taxonomy" id="1842727"/>
    <lineage>
        <taxon>Bacteria</taxon>
        <taxon>Pseudomonadati</taxon>
        <taxon>Pseudomonadota</taxon>
        <taxon>Betaproteobacteria</taxon>
        <taxon>Burkholderiales</taxon>
        <taxon>Comamonadaceae</taxon>
        <taxon>Rhodoferax</taxon>
    </lineage>
</organism>
<dbReference type="GO" id="GO:0004555">
    <property type="term" value="F:alpha,alpha-trehalase activity"/>
    <property type="evidence" value="ECO:0007669"/>
    <property type="project" value="UniProtKB-EC"/>
</dbReference>
<keyword evidence="7" id="KW-0326">Glycosidase</keyword>
<evidence type="ECO:0000256" key="10">
    <source>
        <dbReference type="ARBA" id="ARBA00053030"/>
    </source>
</evidence>
<dbReference type="Pfam" id="PF19291">
    <property type="entry name" value="TREH_N"/>
    <property type="match status" value="1"/>
</dbReference>
<dbReference type="InterPro" id="IPR045582">
    <property type="entry name" value="Trehalase-like_N"/>
</dbReference>
<evidence type="ECO:0000256" key="8">
    <source>
        <dbReference type="ARBA" id="ARBA00030473"/>
    </source>
</evidence>
<comment type="pathway">
    <text evidence="11">Glycan degradation; trehalose degradation; D-glucose from alpha,alpha-trehalose: step 1/1.</text>
</comment>
<evidence type="ECO:0000256" key="1">
    <source>
        <dbReference type="ARBA" id="ARBA00001576"/>
    </source>
</evidence>
<protein>
    <recommendedName>
        <fullName evidence="4">Trehalase</fullName>
        <ecNumber evidence="3">3.2.1.28</ecNumber>
    </recommendedName>
    <alternativeName>
        <fullName evidence="8">Alpha,alpha-trehalase</fullName>
    </alternativeName>
    <alternativeName>
        <fullName evidence="9">Alpha,alpha-trehalose glucohydrolase</fullName>
    </alternativeName>
</protein>
<dbReference type="SUPFAM" id="SSF48208">
    <property type="entry name" value="Six-hairpin glycosidases"/>
    <property type="match status" value="1"/>
</dbReference>
<dbReference type="PANTHER" id="PTHR31616">
    <property type="entry name" value="TREHALASE"/>
    <property type="match status" value="1"/>
</dbReference>